<evidence type="ECO:0000313" key="3">
    <source>
        <dbReference type="EMBL" id="QCC05315.1"/>
    </source>
</evidence>
<keyword evidence="3" id="KW-0614">Plasmid</keyword>
<evidence type="ECO:0000256" key="1">
    <source>
        <dbReference type="ARBA" id="ARBA00023172"/>
    </source>
</evidence>
<dbReference type="EMBL" id="CP039289">
    <property type="protein sequence ID" value="QCC05315.1"/>
    <property type="molecule type" value="Genomic_DNA"/>
</dbReference>
<keyword evidence="1" id="KW-0233">DNA recombination</keyword>
<evidence type="ECO:0000313" key="4">
    <source>
        <dbReference type="Proteomes" id="UP000296079"/>
    </source>
</evidence>
<dbReference type="GO" id="GO:0015074">
    <property type="term" value="P:DNA integration"/>
    <property type="evidence" value="ECO:0007669"/>
    <property type="project" value="InterPro"/>
</dbReference>
<dbReference type="GO" id="GO:0003677">
    <property type="term" value="F:DNA binding"/>
    <property type="evidence" value="ECO:0007669"/>
    <property type="project" value="InterPro"/>
</dbReference>
<dbReference type="InterPro" id="IPR013762">
    <property type="entry name" value="Integrase-like_cat_sf"/>
</dbReference>
<dbReference type="Pfam" id="PF00589">
    <property type="entry name" value="Phage_integrase"/>
    <property type="match status" value="1"/>
</dbReference>
<evidence type="ECO:0000259" key="2">
    <source>
        <dbReference type="PROSITE" id="PS51898"/>
    </source>
</evidence>
<sequence length="84" mass="9471">MHDSAGAGLERYLERRRPYAPFDDHVFISTARKPLIINDVEIAFRAAAKKIGLPCGPGMPRPTPHSLRHYMPFLTISGNEDERP</sequence>
<dbReference type="Proteomes" id="UP000296079">
    <property type="component" value="Plasmid pHG1"/>
</dbReference>
<name>A0AAE5ZP30_CUPNH</name>
<dbReference type="AlphaFoldDB" id="A0AAE5ZP30"/>
<dbReference type="InterPro" id="IPR002104">
    <property type="entry name" value="Integrase_catalytic"/>
</dbReference>
<accession>A0AAE5ZP30</accession>
<dbReference type="InterPro" id="IPR011010">
    <property type="entry name" value="DNA_brk_join_enz"/>
</dbReference>
<proteinExistence type="predicted"/>
<dbReference type="GO" id="GO:0006310">
    <property type="term" value="P:DNA recombination"/>
    <property type="evidence" value="ECO:0007669"/>
    <property type="project" value="UniProtKB-KW"/>
</dbReference>
<dbReference type="SUPFAM" id="SSF56349">
    <property type="entry name" value="DNA breaking-rejoining enzymes"/>
    <property type="match status" value="1"/>
</dbReference>
<organism evidence="3 4">
    <name type="scientific">Cupriavidus necator (strain ATCC 17699 / DSM 428 / KCTC 22496 / NCIMB 10442 / H16 / Stanier 337)</name>
    <name type="common">Ralstonia eutropha</name>
    <dbReference type="NCBI Taxonomy" id="381666"/>
    <lineage>
        <taxon>Bacteria</taxon>
        <taxon>Pseudomonadati</taxon>
        <taxon>Pseudomonadota</taxon>
        <taxon>Betaproteobacteria</taxon>
        <taxon>Burkholderiales</taxon>
        <taxon>Burkholderiaceae</taxon>
        <taxon>Cupriavidus</taxon>
    </lineage>
</organism>
<reference evidence="3 4" key="1">
    <citation type="submission" date="2019-04" db="EMBL/GenBank/DDBJ databases">
        <title>Long-read de novo sequencing of Cupriavidus necator H16.</title>
        <authorList>
            <person name="Little G.T."/>
            <person name="Ehsaan M."/>
            <person name="Arenas-Lopez C."/>
            <person name="Jawed K."/>
            <person name="Winzer K."/>
            <person name="Kovacs K."/>
            <person name="Malys N."/>
            <person name="Minton N.P."/>
        </authorList>
    </citation>
    <scope>NUCLEOTIDE SEQUENCE [LARGE SCALE GENOMIC DNA]</scope>
    <source>
        <strain evidence="3 4">H16</strain>
        <plasmid evidence="4">phg1</plasmid>
    </source>
</reference>
<gene>
    <name evidence="3" type="ORF">E6A55_32370</name>
</gene>
<feature type="domain" description="Tyr recombinase" evidence="2">
    <location>
        <begin position="1"/>
        <end position="84"/>
    </location>
</feature>
<dbReference type="Gene3D" id="1.10.443.10">
    <property type="entry name" value="Intergrase catalytic core"/>
    <property type="match status" value="1"/>
</dbReference>
<geneLocation type="plasmid" evidence="4">
    <name>phg1</name>
</geneLocation>
<dbReference type="PROSITE" id="PS51898">
    <property type="entry name" value="TYR_RECOMBINASE"/>
    <property type="match status" value="1"/>
</dbReference>
<protein>
    <recommendedName>
        <fullName evidence="2">Tyr recombinase domain-containing protein</fullName>
    </recommendedName>
</protein>